<dbReference type="Gene3D" id="3.40.50.1820">
    <property type="entry name" value="alpha/beta hydrolase"/>
    <property type="match status" value="1"/>
</dbReference>
<dbReference type="STRING" id="331113.SNE_A10580"/>
<keyword evidence="2" id="KW-0732">Signal</keyword>
<dbReference type="PANTHER" id="PTHR43056">
    <property type="entry name" value="PEPTIDASE S9 PROLYL OLIGOPEPTIDASE"/>
    <property type="match status" value="1"/>
</dbReference>
<reference key="1">
    <citation type="journal article" date="2011" name="Mol. Biol. Evol.">
        <title>Unity in variety -- the pan-genome of the Chlamydiae.</title>
        <authorList>
            <person name="Collingro A."/>
            <person name="Tischler P."/>
            <person name="Weinmaier T."/>
            <person name="Penz T."/>
            <person name="Heinz E."/>
            <person name="Brunham R.C."/>
            <person name="Read T.D."/>
            <person name="Bavoil P.M."/>
            <person name="Sachse K."/>
            <person name="Kahane S."/>
            <person name="Friedman M.G."/>
            <person name="Rattei T."/>
            <person name="Myers G.S.A."/>
            <person name="Horn M."/>
        </authorList>
    </citation>
    <scope>NUCLEOTIDE SEQUENCE</scope>
    <source>
        <strain>Z</strain>
    </source>
</reference>
<keyword evidence="5" id="KW-1185">Reference proteome</keyword>
<reference evidence="4 5" key="2">
    <citation type="journal article" date="2011" name="Mol. Biol. Evol.">
        <title>Unity in variety--the pan-genome of the Chlamydiae.</title>
        <authorList>
            <person name="Collingro A."/>
            <person name="Tischler P."/>
            <person name="Weinmaier T."/>
            <person name="Penz T."/>
            <person name="Heinz E."/>
            <person name="Brunham R.C."/>
            <person name="Read T.D."/>
            <person name="Bavoil P.M."/>
            <person name="Sachse K."/>
            <person name="Kahane S."/>
            <person name="Friedman M.G."/>
            <person name="Rattei T."/>
            <person name="Myers G.S."/>
            <person name="Horn M."/>
        </authorList>
    </citation>
    <scope>NUCLEOTIDE SEQUENCE [LARGE SCALE GENOMIC DNA]</scope>
    <source>
        <strain evidence="5">ATCC VR-1471 / Z</strain>
    </source>
</reference>
<gene>
    <name evidence="4" type="ordered locus">SNE_A10580</name>
</gene>
<evidence type="ECO:0000313" key="5">
    <source>
        <dbReference type="Proteomes" id="UP000000496"/>
    </source>
</evidence>
<dbReference type="KEGG" id="sng:SNE_A10580"/>
<dbReference type="InterPro" id="IPR029058">
    <property type="entry name" value="AB_hydrolase_fold"/>
</dbReference>
<dbReference type="PANTHER" id="PTHR43056:SF5">
    <property type="entry name" value="PEPTIDASE S9 PROLYL OLIGOPEPTIDASE CATALYTIC DOMAIN-CONTAINING PROTEIN"/>
    <property type="match status" value="1"/>
</dbReference>
<dbReference type="InterPro" id="IPR001375">
    <property type="entry name" value="Peptidase_S9_cat"/>
</dbReference>
<dbReference type="GO" id="GO:0008236">
    <property type="term" value="F:serine-type peptidase activity"/>
    <property type="evidence" value="ECO:0007669"/>
    <property type="project" value="InterPro"/>
</dbReference>
<accession>F8L831</accession>
<dbReference type="GO" id="GO:0006508">
    <property type="term" value="P:proteolysis"/>
    <property type="evidence" value="ECO:0007669"/>
    <property type="project" value="InterPro"/>
</dbReference>
<evidence type="ECO:0000259" key="3">
    <source>
        <dbReference type="Pfam" id="PF00326"/>
    </source>
</evidence>
<dbReference type="Gene3D" id="2.120.10.30">
    <property type="entry name" value="TolB, C-terminal domain"/>
    <property type="match status" value="1"/>
</dbReference>
<evidence type="ECO:0000256" key="2">
    <source>
        <dbReference type="SAM" id="SignalP"/>
    </source>
</evidence>
<proteinExistence type="predicted"/>
<dbReference type="Proteomes" id="UP000000496">
    <property type="component" value="Chromosome gsn.131"/>
</dbReference>
<dbReference type="InterPro" id="IPR011659">
    <property type="entry name" value="WD40"/>
</dbReference>
<dbReference type="AlphaFoldDB" id="F8L831"/>
<dbReference type="HOGENOM" id="CLU_012236_1_0_0"/>
<feature type="domain" description="Peptidase S9 prolyl oligopeptidase catalytic" evidence="3">
    <location>
        <begin position="439"/>
        <end position="645"/>
    </location>
</feature>
<dbReference type="MEROPS" id="S09.074"/>
<feature type="signal peptide" evidence="2">
    <location>
        <begin position="1"/>
        <end position="21"/>
    </location>
</feature>
<dbReference type="eggNOG" id="COG1506">
    <property type="taxonomic scope" value="Bacteria"/>
</dbReference>
<dbReference type="SUPFAM" id="SSF53474">
    <property type="entry name" value="alpha/beta-Hydrolases"/>
    <property type="match status" value="1"/>
</dbReference>
<dbReference type="InterPro" id="IPR050585">
    <property type="entry name" value="Xaa-Pro_dipeptidyl-ppase/CocE"/>
</dbReference>
<dbReference type="Pfam" id="PF07676">
    <property type="entry name" value="PD40"/>
    <property type="match status" value="1"/>
</dbReference>
<dbReference type="RefSeq" id="WP_013943402.1">
    <property type="nucleotide sequence ID" value="NC_015713.1"/>
</dbReference>
<organism evidence="4 5">
    <name type="scientific">Simkania negevensis (strain ATCC VR-1471 / DSM 27360 / Z)</name>
    <dbReference type="NCBI Taxonomy" id="331113"/>
    <lineage>
        <taxon>Bacteria</taxon>
        <taxon>Pseudomonadati</taxon>
        <taxon>Chlamydiota</taxon>
        <taxon>Chlamydiia</taxon>
        <taxon>Parachlamydiales</taxon>
        <taxon>Simkaniaceae</taxon>
        <taxon>Simkania</taxon>
    </lineage>
</organism>
<dbReference type="InterPro" id="IPR011042">
    <property type="entry name" value="6-blade_b-propeller_TolB-like"/>
</dbReference>
<dbReference type="EMBL" id="FR872582">
    <property type="protein sequence ID" value="CCB88935.1"/>
    <property type="molecule type" value="Genomic_DNA"/>
</dbReference>
<name>F8L831_SIMNZ</name>
<sequence length="663" mass="74602">MYKHILLFLMTLTCGALMANAKVEPYGSWKSPITSSLIVESSLKLGNIVLDGETLYWNEIRPAEKGRSVVLKWQNGKGVDVSSDPYNVRTRVHEYGGGSFTVHDGTLYFTNFSDQHFYSQSPDGTVKQLTTANNKRYAEPVFDLEDQVIYAIEETHNSEHDVVNTLVVIDAKGEKEVKTLHSGYDFYSSITLSPDGTKIAFLTWNHPNMPWDGTELWEAQILPDCSLTKVKKIAGGHSESIFQPRFAPDGTLFFISDRTGFWNLYEVGAKDIQPCYPLDAEFGYPQWVFGMSRYDFITTNEGYKVVCTYTIKGSDYLAILDLSKYTLKTFDLPFTSYGEIHVGGKTLYFSAASPIEVSAFYAYDLETNELSVIRKSKELKVDPDYFSKPETLEFPTANEQTAFGFYYPPTNKDFIGPQNEKPPLIVKSHGGPSAHSTASLSLEIQFWTSRGFAFLDVNYGGSTGYGRAYRERLKSNWGVVDVDDCTNGALYLVKLGKVDPKRLAIRGGSAGGYTTLAALTFRDVFKAGASYYGVSDLIAMTDDTHKFESRYLDGLVGKYPEQKKRYIQYSPIYHIENLSCPVILLQGAEDKIVPPNQSEMMFEALKKKGIPTSYLLFEGEQHGFRSAENIKKALDAELYFYSQIFHFIPSDVLEPIPIENWGF</sequence>
<protein>
    <recommendedName>
        <fullName evidence="1">Protein TolB homolog</fullName>
    </recommendedName>
</protein>
<evidence type="ECO:0000256" key="1">
    <source>
        <dbReference type="ARBA" id="ARBA00018228"/>
    </source>
</evidence>
<feature type="chain" id="PRO_5003379256" description="Protein TolB homolog" evidence="2">
    <location>
        <begin position="22"/>
        <end position="663"/>
    </location>
</feature>
<dbReference type="SUPFAM" id="SSF82171">
    <property type="entry name" value="DPP6 N-terminal domain-like"/>
    <property type="match status" value="1"/>
</dbReference>
<evidence type="ECO:0000313" key="4">
    <source>
        <dbReference type="EMBL" id="CCB88935.1"/>
    </source>
</evidence>
<dbReference type="Pfam" id="PF00326">
    <property type="entry name" value="Peptidase_S9"/>
    <property type="match status" value="1"/>
</dbReference>